<keyword evidence="1" id="KW-0472">Membrane</keyword>
<dbReference type="AlphaFoldDB" id="A0A074TD81"/>
<dbReference type="EMBL" id="JHEH01000045">
    <property type="protein sequence ID" value="KEP68140.1"/>
    <property type="molecule type" value="Genomic_DNA"/>
</dbReference>
<keyword evidence="1" id="KW-0812">Transmembrane</keyword>
<dbReference type="Proteomes" id="UP000027725">
    <property type="component" value="Unassembled WGS sequence"/>
</dbReference>
<dbReference type="STRING" id="1185766.SAMN05216224_12016"/>
<protein>
    <submittedName>
        <fullName evidence="2">Uncharacterized protein</fullName>
    </submittedName>
</protein>
<gene>
    <name evidence="2" type="ORF">DL1_14790</name>
</gene>
<dbReference type="RefSeq" id="WP_038069322.1">
    <property type="nucleotide sequence ID" value="NZ_FOVB01000020.1"/>
</dbReference>
<sequence length="170" mass="18542">MADHVDVETDDAESGVSEIDEQYLDELRGYRHDLLALQNEQISSYDKAILSLSGGALGITVAFADKFGGDIPVVTWALLASWGAFSTAIGFNVISYLFSSYDMEAEVEKVRSSIQAGGTEFKSGNRWRSATQYTNVLALLAFMVGVGLFGYHAHTMMKTSLATEGSYDDR</sequence>
<comment type="caution">
    <text evidence="2">The sequence shown here is derived from an EMBL/GenBank/DDBJ whole genome shotgun (WGS) entry which is preliminary data.</text>
</comment>
<name>A0A074TD81_9RHOB</name>
<evidence type="ECO:0000313" key="2">
    <source>
        <dbReference type="EMBL" id="KEP68140.1"/>
    </source>
</evidence>
<feature type="transmembrane region" description="Helical" evidence="1">
    <location>
        <begin position="133"/>
        <end position="151"/>
    </location>
</feature>
<keyword evidence="3" id="KW-1185">Reference proteome</keyword>
<organism evidence="2 3">
    <name type="scientific">Thioclava dalianensis</name>
    <dbReference type="NCBI Taxonomy" id="1185766"/>
    <lineage>
        <taxon>Bacteria</taxon>
        <taxon>Pseudomonadati</taxon>
        <taxon>Pseudomonadota</taxon>
        <taxon>Alphaproteobacteria</taxon>
        <taxon>Rhodobacterales</taxon>
        <taxon>Paracoccaceae</taxon>
        <taxon>Thioclava</taxon>
    </lineage>
</organism>
<keyword evidence="1" id="KW-1133">Transmembrane helix</keyword>
<proteinExistence type="predicted"/>
<evidence type="ECO:0000313" key="3">
    <source>
        <dbReference type="Proteomes" id="UP000027725"/>
    </source>
</evidence>
<reference evidence="2 3" key="1">
    <citation type="submission" date="2014-03" db="EMBL/GenBank/DDBJ databases">
        <title>The draft genome sequence of Thioclava dalianensis DLFJ1-1.</title>
        <authorList>
            <person name="Lai Q."/>
            <person name="Shao Z."/>
        </authorList>
    </citation>
    <scope>NUCLEOTIDE SEQUENCE [LARGE SCALE GENOMIC DNA]</scope>
    <source>
        <strain evidence="2 3">DLFJ1-1</strain>
    </source>
</reference>
<accession>A0A074TD81</accession>
<feature type="transmembrane region" description="Helical" evidence="1">
    <location>
        <begin position="76"/>
        <end position="98"/>
    </location>
</feature>
<evidence type="ECO:0000256" key="1">
    <source>
        <dbReference type="SAM" id="Phobius"/>
    </source>
</evidence>